<keyword evidence="4" id="KW-1185">Reference proteome</keyword>
<evidence type="ECO:0000259" key="2">
    <source>
        <dbReference type="Pfam" id="PF01612"/>
    </source>
</evidence>
<evidence type="ECO:0000313" key="3">
    <source>
        <dbReference type="EMBL" id="KAG2372895.1"/>
    </source>
</evidence>
<dbReference type="GO" id="GO:0006139">
    <property type="term" value="P:nucleobase-containing compound metabolic process"/>
    <property type="evidence" value="ECO:0007669"/>
    <property type="project" value="InterPro"/>
</dbReference>
<feature type="compositionally biased region" description="Low complexity" evidence="1">
    <location>
        <begin position="564"/>
        <end position="574"/>
    </location>
</feature>
<dbReference type="PANTHER" id="PTHR46814">
    <property type="entry name" value="EGALITARIAN, ISOFORM B"/>
    <property type="match status" value="1"/>
</dbReference>
<gene>
    <name evidence="3" type="ORF">C9374_013017</name>
</gene>
<comment type="caution">
    <text evidence="3">The sequence shown here is derived from an EMBL/GenBank/DDBJ whole genome shotgun (WGS) entry which is preliminary data.</text>
</comment>
<dbReference type="InterPro" id="IPR016024">
    <property type="entry name" value="ARM-type_fold"/>
</dbReference>
<dbReference type="Pfam" id="PF01612">
    <property type="entry name" value="DNA_pol_A_exo1"/>
    <property type="match status" value="1"/>
</dbReference>
<dbReference type="InterPro" id="IPR036612">
    <property type="entry name" value="KH_dom_type_1_sf"/>
</dbReference>
<dbReference type="GO" id="GO:0003723">
    <property type="term" value="F:RNA binding"/>
    <property type="evidence" value="ECO:0007669"/>
    <property type="project" value="InterPro"/>
</dbReference>
<organism evidence="3 4">
    <name type="scientific">Naegleria lovaniensis</name>
    <name type="common">Amoeba</name>
    <dbReference type="NCBI Taxonomy" id="51637"/>
    <lineage>
        <taxon>Eukaryota</taxon>
        <taxon>Discoba</taxon>
        <taxon>Heterolobosea</taxon>
        <taxon>Tetramitia</taxon>
        <taxon>Eutetramitia</taxon>
        <taxon>Vahlkampfiidae</taxon>
        <taxon>Naegleria</taxon>
    </lineage>
</organism>
<dbReference type="RefSeq" id="XP_044542070.1">
    <property type="nucleotide sequence ID" value="XM_044688848.1"/>
</dbReference>
<sequence length="899" mass="103597">MLLSSHQPTIHNDDDNVVESIFKEGHCENILSIGHDIHLIDSIEKYNELLRDVIQDLLDSSQHENDLTKNYAQTRLFNTNTPCIGLDCEGSPDLEKQSGTLCIIQLSLVNRKATLLNKKEKIDIYIIDVFKIGGKTLANETNLRELLESTRVLKIIHDGRRDEDVLYYQMNGTRLNFTWDTQVADICIKQSHILHNIPKTSSRNLSIIESHYMSHFVKWYCYFDAMTNSFHASSYDSILEFIFVELEEFIKKISSKHADISSDLLKLCAKSWSNAIVHTAHSLKSKDRKDAHMASKVCRDVSKKLHDITFFASGKDKQYFINKFKKSLLKLTLERFNATLSKAHYEKYLQNNYFDPETSSKESNNNASILPMSSELVRNLVSLNMFERTGYLNIIFISNLYYFGIINTATLFDKIIFAMISHHQQRETQTSVDLFYSLIRLNYVELFLEMLSGNMDQYLKNKELTCHEINTNWEDLCKNIQQLVKNISREVTSPKSPRFQGSDVVKIFEPLPTGNKSNNYLPLDIVFNQRWCIMSGYPNTSPQTSPSATNNTQSSDESDVNTIPSTSASSSYPSASTDQFVMTSHYPVSSFFKIKGLVRLLHDFSMIDYSSKYEIQKNVIEQELYWKIRPLSQDQIECASMDVKHLLFLYETQRLFVYNKKFKPSKDSSSLSTTIVRRSHLYDRCLRDFEFPHIPEYIKQHMSKYGKMDDGYYYVDVPLDPFFKSKSENNAHKEQHMRLFFFPLKLDRECNFEYEDRDQLCKLVSLSSEESEQYVSKHYLGKIIGAKGKNIAELIMQYPTVSMGAGDGGFILIGQYKEVMEVSELLLREKHIELPSSQAGKLVNNAGLSRIKSNSGCEIVKLIYGEKGEPTQRILLIGTRNAIAKAQNLIQKTIESMKK</sequence>
<dbReference type="InterPro" id="IPR002562">
    <property type="entry name" value="3'-5'_exonuclease_dom"/>
</dbReference>
<dbReference type="EMBL" id="PYSW02000064">
    <property type="protein sequence ID" value="KAG2372895.1"/>
    <property type="molecule type" value="Genomic_DNA"/>
</dbReference>
<dbReference type="SUPFAM" id="SSF48371">
    <property type="entry name" value="ARM repeat"/>
    <property type="match status" value="1"/>
</dbReference>
<dbReference type="Proteomes" id="UP000816034">
    <property type="component" value="Unassembled WGS sequence"/>
</dbReference>
<protein>
    <recommendedName>
        <fullName evidence="2">3'-5' exonuclease domain-containing protein</fullName>
    </recommendedName>
</protein>
<feature type="domain" description="3'-5' exonuclease" evidence="2">
    <location>
        <begin position="79"/>
        <end position="188"/>
    </location>
</feature>
<dbReference type="InterPro" id="IPR012337">
    <property type="entry name" value="RNaseH-like_sf"/>
</dbReference>
<dbReference type="Gene3D" id="3.30.420.10">
    <property type="entry name" value="Ribonuclease H-like superfamily/Ribonuclease H"/>
    <property type="match status" value="2"/>
</dbReference>
<proteinExistence type="predicted"/>
<reference evidence="3 4" key="1">
    <citation type="journal article" date="2018" name="BMC Genomics">
        <title>The genome of Naegleria lovaniensis, the basis for a comparative approach to unravel pathogenicity factors of the human pathogenic amoeba N. fowleri.</title>
        <authorList>
            <person name="Liechti N."/>
            <person name="Schurch N."/>
            <person name="Bruggmann R."/>
            <person name="Wittwer M."/>
        </authorList>
    </citation>
    <scope>NUCLEOTIDE SEQUENCE [LARGE SCALE GENOMIC DNA]</scope>
    <source>
        <strain evidence="3 4">ATCC 30569</strain>
    </source>
</reference>
<dbReference type="SUPFAM" id="SSF53098">
    <property type="entry name" value="Ribonuclease H-like"/>
    <property type="match status" value="2"/>
</dbReference>
<dbReference type="PANTHER" id="PTHR46814:SF1">
    <property type="entry name" value="EGALITARIAN, ISOFORM B"/>
    <property type="match status" value="1"/>
</dbReference>
<dbReference type="InterPro" id="IPR036397">
    <property type="entry name" value="RNaseH_sf"/>
</dbReference>
<dbReference type="GO" id="GO:0008408">
    <property type="term" value="F:3'-5' exonuclease activity"/>
    <property type="evidence" value="ECO:0007669"/>
    <property type="project" value="InterPro"/>
</dbReference>
<accession>A0AA88GCA9</accession>
<dbReference type="CDD" id="cd00105">
    <property type="entry name" value="KH-I"/>
    <property type="match status" value="1"/>
</dbReference>
<dbReference type="GeneID" id="68105471"/>
<dbReference type="AlphaFoldDB" id="A0AA88GCA9"/>
<name>A0AA88GCA9_NAELO</name>
<feature type="region of interest" description="Disordered" evidence="1">
    <location>
        <begin position="538"/>
        <end position="574"/>
    </location>
</feature>
<evidence type="ECO:0000256" key="1">
    <source>
        <dbReference type="SAM" id="MobiDB-lite"/>
    </source>
</evidence>
<feature type="compositionally biased region" description="Polar residues" evidence="1">
    <location>
        <begin position="538"/>
        <end position="563"/>
    </location>
</feature>
<evidence type="ECO:0000313" key="4">
    <source>
        <dbReference type="Proteomes" id="UP000816034"/>
    </source>
</evidence>
<dbReference type="Gene3D" id="3.30.1370.10">
    <property type="entry name" value="K Homology domain, type 1"/>
    <property type="match status" value="1"/>
</dbReference>